<feature type="transmembrane region" description="Helical" evidence="9">
    <location>
        <begin position="310"/>
        <end position="331"/>
    </location>
</feature>
<dbReference type="InterPro" id="IPR011701">
    <property type="entry name" value="MFS"/>
</dbReference>
<reference evidence="11 12" key="1">
    <citation type="submission" date="2024-09" db="EMBL/GenBank/DDBJ databases">
        <authorList>
            <person name="Sun Q."/>
            <person name="Mori K."/>
        </authorList>
    </citation>
    <scope>NUCLEOTIDE SEQUENCE [LARGE SCALE GENOMIC DNA]</scope>
    <source>
        <strain evidence="11 12">JCM 6917</strain>
    </source>
</reference>
<feature type="transmembrane region" description="Helical" evidence="9">
    <location>
        <begin position="170"/>
        <end position="195"/>
    </location>
</feature>
<comment type="caution">
    <text evidence="11">The sequence shown here is derived from an EMBL/GenBank/DDBJ whole genome shotgun (WGS) entry which is preliminary data.</text>
</comment>
<feature type="transmembrane region" description="Helical" evidence="9">
    <location>
        <begin position="237"/>
        <end position="254"/>
    </location>
</feature>
<dbReference type="CDD" id="cd17321">
    <property type="entry name" value="MFS_MMR_MDR_like"/>
    <property type="match status" value="1"/>
</dbReference>
<evidence type="ECO:0000313" key="12">
    <source>
        <dbReference type="Proteomes" id="UP001589709"/>
    </source>
</evidence>
<dbReference type="Gene3D" id="1.20.1720.10">
    <property type="entry name" value="Multidrug resistance protein D"/>
    <property type="match status" value="1"/>
</dbReference>
<feature type="transmembrane region" description="Helical" evidence="9">
    <location>
        <begin position="476"/>
        <end position="503"/>
    </location>
</feature>
<dbReference type="Proteomes" id="UP001589709">
    <property type="component" value="Unassembled WGS sequence"/>
</dbReference>
<feature type="domain" description="Major facilitator superfamily (MFS) profile" evidence="10">
    <location>
        <begin position="20"/>
        <end position="507"/>
    </location>
</feature>
<feature type="transmembrane region" description="Helical" evidence="9">
    <location>
        <begin position="275"/>
        <end position="298"/>
    </location>
</feature>
<feature type="transmembrane region" description="Helical" evidence="9">
    <location>
        <begin position="410"/>
        <end position="429"/>
    </location>
</feature>
<keyword evidence="6 9" id="KW-0472">Membrane</keyword>
<feature type="transmembrane region" description="Helical" evidence="9">
    <location>
        <begin position="338"/>
        <end position="357"/>
    </location>
</feature>
<dbReference type="SUPFAM" id="SSF103473">
    <property type="entry name" value="MFS general substrate transporter"/>
    <property type="match status" value="1"/>
</dbReference>
<evidence type="ECO:0000256" key="6">
    <source>
        <dbReference type="ARBA" id="ARBA00023136"/>
    </source>
</evidence>
<dbReference type="Gene3D" id="1.20.1250.20">
    <property type="entry name" value="MFS general substrate transporter like domains"/>
    <property type="match status" value="1"/>
</dbReference>
<feature type="transmembrane region" description="Helical" evidence="9">
    <location>
        <begin position="207"/>
        <end position="225"/>
    </location>
</feature>
<evidence type="ECO:0000256" key="4">
    <source>
        <dbReference type="ARBA" id="ARBA00022692"/>
    </source>
</evidence>
<proteinExistence type="predicted"/>
<gene>
    <name evidence="11" type="ORF">ACFF45_30545</name>
</gene>
<name>A0ABV5NA58_9ACTN</name>
<keyword evidence="12" id="KW-1185">Reference proteome</keyword>
<sequence>MSTDVGTAAAPRATRKEWLGLAVLALPTMLMAMDLTVLHLALPALTADLRPSNTELLWIVDIYGFLTAGFLITMGAIGDRIGRRRLLMIGAFAFGAASVLSAFAVDPAMLIAARALLGLAGSTLMPSTLSLIRIMFQDPKQQGVAIGAWTGFFGLGTVIGPLVGGAFLELFWWGSVFLLGVPIMLLLIVCGPVLLPEYRNESVARPDFPSAVLSIVGLLGLIYGLKRIAEDGLTVESGLGIVVGLVLGALFISRQRRLDQPLLDLTLFRSKLFDSALGMLLLATLLNSAAQFFVMQYLQLAHGLPAIQAGLWSLPTTVAVMIGAMGAPALASRMKLSTLLAGGLAVTALGMVVLAQVSDPSDLYVVVAGAAVVGLGLGPMISLGTGLIVGAAPPERAGAASATAATGTDLGASLGIAAIGSIGFAVYRADLADKLPEGLPAGVGETAKDTLAAAVDVARTLPAGDGSRLLTAAREAFVYGLQVTAVAGAVIAALLALGAATLLRNARMPGPPPAAEAADSGATAESLDGAKPLEKADS</sequence>
<keyword evidence="5 9" id="KW-1133">Transmembrane helix</keyword>
<keyword evidence="7" id="KW-0046">Antibiotic resistance</keyword>
<protein>
    <submittedName>
        <fullName evidence="11">MFS transporter</fullName>
    </submittedName>
</protein>
<dbReference type="InterPro" id="IPR001958">
    <property type="entry name" value="Tet-R_TetA/multi-R_MdtG-like"/>
</dbReference>
<evidence type="ECO:0000256" key="8">
    <source>
        <dbReference type="SAM" id="MobiDB-lite"/>
    </source>
</evidence>
<dbReference type="PROSITE" id="PS50850">
    <property type="entry name" value="MFS"/>
    <property type="match status" value="1"/>
</dbReference>
<evidence type="ECO:0000256" key="1">
    <source>
        <dbReference type="ARBA" id="ARBA00004651"/>
    </source>
</evidence>
<accession>A0ABV5NA58</accession>
<evidence type="ECO:0000259" key="10">
    <source>
        <dbReference type="PROSITE" id="PS50850"/>
    </source>
</evidence>
<dbReference type="Pfam" id="PF07690">
    <property type="entry name" value="MFS_1"/>
    <property type="match status" value="1"/>
</dbReference>
<feature type="transmembrane region" description="Helical" evidence="9">
    <location>
        <begin position="144"/>
        <end position="164"/>
    </location>
</feature>
<comment type="subcellular location">
    <subcellularLocation>
        <location evidence="1">Cell membrane</location>
        <topology evidence="1">Multi-pass membrane protein</topology>
    </subcellularLocation>
</comment>
<evidence type="ECO:0000256" key="9">
    <source>
        <dbReference type="SAM" id="Phobius"/>
    </source>
</evidence>
<evidence type="ECO:0000256" key="2">
    <source>
        <dbReference type="ARBA" id="ARBA00022448"/>
    </source>
</evidence>
<dbReference type="EMBL" id="JBHMCY010000083">
    <property type="protein sequence ID" value="MFB9466921.1"/>
    <property type="molecule type" value="Genomic_DNA"/>
</dbReference>
<feature type="transmembrane region" description="Helical" evidence="9">
    <location>
        <begin position="111"/>
        <end position="132"/>
    </location>
</feature>
<feature type="transmembrane region" description="Helical" evidence="9">
    <location>
        <begin position="56"/>
        <end position="74"/>
    </location>
</feature>
<dbReference type="InterPro" id="IPR036259">
    <property type="entry name" value="MFS_trans_sf"/>
</dbReference>
<feature type="transmembrane region" description="Helical" evidence="9">
    <location>
        <begin position="363"/>
        <end position="389"/>
    </location>
</feature>
<dbReference type="PANTHER" id="PTHR42718">
    <property type="entry name" value="MAJOR FACILITATOR SUPERFAMILY MULTIDRUG TRANSPORTER MFSC"/>
    <property type="match status" value="1"/>
</dbReference>
<keyword evidence="2" id="KW-0813">Transport</keyword>
<dbReference type="PRINTS" id="PR01035">
    <property type="entry name" value="TCRTETA"/>
</dbReference>
<dbReference type="RefSeq" id="WP_381349996.1">
    <property type="nucleotide sequence ID" value="NZ_JBHMCY010000083.1"/>
</dbReference>
<dbReference type="InterPro" id="IPR020846">
    <property type="entry name" value="MFS_dom"/>
</dbReference>
<evidence type="ECO:0000256" key="7">
    <source>
        <dbReference type="ARBA" id="ARBA00023251"/>
    </source>
</evidence>
<keyword evidence="4 9" id="KW-0812">Transmembrane</keyword>
<feature type="region of interest" description="Disordered" evidence="8">
    <location>
        <begin position="509"/>
        <end position="538"/>
    </location>
</feature>
<feature type="compositionally biased region" description="Low complexity" evidence="8">
    <location>
        <begin position="515"/>
        <end position="526"/>
    </location>
</feature>
<feature type="transmembrane region" description="Helical" evidence="9">
    <location>
        <begin position="86"/>
        <end position="105"/>
    </location>
</feature>
<keyword evidence="3" id="KW-1003">Cell membrane</keyword>
<evidence type="ECO:0000256" key="5">
    <source>
        <dbReference type="ARBA" id="ARBA00022989"/>
    </source>
</evidence>
<evidence type="ECO:0000313" key="11">
    <source>
        <dbReference type="EMBL" id="MFB9466921.1"/>
    </source>
</evidence>
<feature type="transmembrane region" description="Helical" evidence="9">
    <location>
        <begin position="21"/>
        <end position="44"/>
    </location>
</feature>
<evidence type="ECO:0000256" key="3">
    <source>
        <dbReference type="ARBA" id="ARBA00022475"/>
    </source>
</evidence>
<dbReference type="PANTHER" id="PTHR42718:SF47">
    <property type="entry name" value="METHYL VIOLOGEN RESISTANCE PROTEIN SMVA"/>
    <property type="match status" value="1"/>
</dbReference>
<organism evidence="11 12">
    <name type="scientific">Streptomyces cinereospinus</name>
    <dbReference type="NCBI Taxonomy" id="285561"/>
    <lineage>
        <taxon>Bacteria</taxon>
        <taxon>Bacillati</taxon>
        <taxon>Actinomycetota</taxon>
        <taxon>Actinomycetes</taxon>
        <taxon>Kitasatosporales</taxon>
        <taxon>Streptomycetaceae</taxon>
        <taxon>Streptomyces</taxon>
    </lineage>
</organism>